<feature type="domain" description="Solute-binding protein family 5" evidence="1">
    <location>
        <begin position="168"/>
        <end position="300"/>
    </location>
</feature>
<dbReference type="GO" id="GO:1904680">
    <property type="term" value="F:peptide transmembrane transporter activity"/>
    <property type="evidence" value="ECO:0007669"/>
    <property type="project" value="TreeGrafter"/>
</dbReference>
<dbReference type="PANTHER" id="PTHR30290:SF19">
    <property type="entry name" value="ABC TRANSPORTER PERIPLASMIC BINDING PROTEIN"/>
    <property type="match status" value="1"/>
</dbReference>
<organism evidence="3 4">
    <name type="scientific">Metasolibacillus meyeri</name>
    <dbReference type="NCBI Taxonomy" id="1071052"/>
    <lineage>
        <taxon>Bacteria</taxon>
        <taxon>Bacillati</taxon>
        <taxon>Bacillota</taxon>
        <taxon>Bacilli</taxon>
        <taxon>Bacillales</taxon>
        <taxon>Caryophanaceae</taxon>
        <taxon>Metasolibacillus</taxon>
    </lineage>
</organism>
<protein>
    <submittedName>
        <fullName evidence="3">ABC transporter substrate-binding protein</fullName>
    </submittedName>
</protein>
<dbReference type="EMBL" id="JARSFG010000003">
    <property type="protein sequence ID" value="MEC1177047.1"/>
    <property type="molecule type" value="Genomic_DNA"/>
</dbReference>
<dbReference type="GO" id="GO:0015833">
    <property type="term" value="P:peptide transport"/>
    <property type="evidence" value="ECO:0007669"/>
    <property type="project" value="TreeGrafter"/>
</dbReference>
<evidence type="ECO:0000259" key="1">
    <source>
        <dbReference type="Pfam" id="PF00496"/>
    </source>
</evidence>
<evidence type="ECO:0000313" key="3">
    <source>
        <dbReference type="EMBL" id="MEC1177047.1"/>
    </source>
</evidence>
<accession>A0AAW9NH64</accession>
<dbReference type="InterPro" id="IPR039424">
    <property type="entry name" value="SBP_5"/>
</dbReference>
<gene>
    <name evidence="3" type="ORF">P9B03_01000</name>
</gene>
<dbReference type="Proteomes" id="UP001344888">
    <property type="component" value="Unassembled WGS sequence"/>
</dbReference>
<reference evidence="3 4" key="1">
    <citation type="submission" date="2023-03" db="EMBL/GenBank/DDBJ databases">
        <title>Bacillus Genome Sequencing.</title>
        <authorList>
            <person name="Dunlap C."/>
        </authorList>
    </citation>
    <scope>NUCLEOTIDE SEQUENCE [LARGE SCALE GENOMIC DNA]</scope>
    <source>
        <strain evidence="3 4">B-59205</strain>
    </source>
</reference>
<dbReference type="InterPro" id="IPR000914">
    <property type="entry name" value="SBP_5_dom"/>
</dbReference>
<dbReference type="SUPFAM" id="SSF53850">
    <property type="entry name" value="Periplasmic binding protein-like II"/>
    <property type="match status" value="1"/>
</dbReference>
<dbReference type="PANTHER" id="PTHR30290">
    <property type="entry name" value="PERIPLASMIC BINDING COMPONENT OF ABC TRANSPORTER"/>
    <property type="match status" value="1"/>
</dbReference>
<keyword evidence="4" id="KW-1185">Reference proteome</keyword>
<evidence type="ECO:0000259" key="2">
    <source>
        <dbReference type="Pfam" id="PF12793"/>
    </source>
</evidence>
<proteinExistence type="predicted"/>
<feature type="domain" description="Transcriptional regulator SgrR N-terminal HTH" evidence="2">
    <location>
        <begin position="12"/>
        <end position="90"/>
    </location>
</feature>
<comment type="caution">
    <text evidence="3">The sequence shown here is derived from an EMBL/GenBank/DDBJ whole genome shotgun (WGS) entry which is preliminary data.</text>
</comment>
<sequence length="495" mass="58633">MEQALQLLWSLRHEQLSIYELSTKMQLSTKQVARKLKKWQEAGWICYHAGKGRGHLSTIQWQKDVEQQLLFILKQEFQQKNFTRLAAIYMSYFSERFQQKVATLLTEHLIFNEHQMKTMLTIPVYSKSLNLHPHHYRDTESGWVLSHIYSRLVTQHDEDILHHWEQIGERFIFYIRPFIYWHNGEKVTVEEIIQSIKKTFQLEKYSYFYRKVKSIKKRTNTTFEMIYSGGEDELLTLFTQLNFSLQHPLDERIGTGAYKIIQNAQGEVRLTAYAQYHLAQALIEHIQFITIPSTLQRQLQWSMQQNEEQYQRYVELGGIVSAYLNPFSKKWQKREARLFLLGILKQFAQQIEQVDSLKYACIDEHLPSTQHVTMENVQISYIVNQSKFVDALQKFCEERNVAIEINKQTVDDSSTSHLFEKADILIMGEYPAPLFILENDKEHPLSAGLDHTWSTPLYTSFREIYYPSNFRRSAETIYGYPNLTKCWMSESEEKG</sequence>
<evidence type="ECO:0000313" key="4">
    <source>
        <dbReference type="Proteomes" id="UP001344888"/>
    </source>
</evidence>
<dbReference type="InterPro" id="IPR025370">
    <property type="entry name" value="SgrR_HTH_N"/>
</dbReference>
<dbReference type="Pfam" id="PF00496">
    <property type="entry name" value="SBP_bac_5"/>
    <property type="match status" value="1"/>
</dbReference>
<dbReference type="Gene3D" id="3.40.190.10">
    <property type="entry name" value="Periplasmic binding protein-like II"/>
    <property type="match status" value="1"/>
</dbReference>
<dbReference type="RefSeq" id="WP_326121263.1">
    <property type="nucleotide sequence ID" value="NZ_JARSFG010000003.1"/>
</dbReference>
<dbReference type="Pfam" id="PF12793">
    <property type="entry name" value="SgrR_N"/>
    <property type="match status" value="1"/>
</dbReference>
<dbReference type="AlphaFoldDB" id="A0AAW9NH64"/>
<name>A0AAW9NH64_9BACL</name>